<keyword evidence="7 8" id="KW-0949">S-adenosyl-L-methionine</keyword>
<dbReference type="Gene3D" id="3.40.50.150">
    <property type="entry name" value="Vaccinia Virus protein VP39"/>
    <property type="match status" value="1"/>
</dbReference>
<evidence type="ECO:0000256" key="3">
    <source>
        <dbReference type="ARBA" id="ARBA00012834"/>
    </source>
</evidence>
<reference evidence="10" key="1">
    <citation type="submission" date="2020-10" db="EMBL/GenBank/DDBJ databases">
        <authorList>
            <person name="Palmer J.M."/>
        </authorList>
    </citation>
    <scope>NUCLEOTIDE SEQUENCE</scope>
    <source>
        <strain evidence="10">UCD 2041</strain>
    </source>
</reference>
<dbReference type="InterPro" id="IPR016651">
    <property type="entry name" value="LCMT1"/>
</dbReference>
<dbReference type="OrthoDB" id="203237at2759"/>
<dbReference type="InterPro" id="IPR029063">
    <property type="entry name" value="SAM-dependent_MTases_sf"/>
</dbReference>
<keyword evidence="5 8" id="KW-0489">Methyltransferase</keyword>
<evidence type="ECO:0000256" key="5">
    <source>
        <dbReference type="ARBA" id="ARBA00022603"/>
    </source>
</evidence>
<dbReference type="PANTHER" id="PTHR13600:SF21">
    <property type="entry name" value="LEUCINE CARBOXYL METHYLTRANSFERASE 1"/>
    <property type="match status" value="1"/>
</dbReference>
<keyword evidence="6 8" id="KW-0808">Transferase</keyword>
<dbReference type="RefSeq" id="XP_041139320.1">
    <property type="nucleotide sequence ID" value="XM_041281529.1"/>
</dbReference>
<dbReference type="EMBL" id="CP063137">
    <property type="protein sequence ID" value="QOU22827.1"/>
    <property type="molecule type" value="Genomic_DNA"/>
</dbReference>
<dbReference type="GO" id="GO:0032259">
    <property type="term" value="P:methylation"/>
    <property type="evidence" value="ECO:0007669"/>
    <property type="project" value="UniProtKB-KW"/>
</dbReference>
<sequence>MTQEDEEEIVRGTDVDALSSRLSCLLKGYLPEDNSLVTFVPLMARYKVFLVDSEFRQFALLRSLRKSFFNLISSRNITNDTFKMNVQSAKRNVLKSPVINRGTWLRTISIDMIINKFLQQFKNEKVQILSLGAGSDTRAFRILPKHHKNVDYFEVDFENSCKIKKYAILSSEELCKALFITKTEEKLPTNHNEFVTQSSSLESDCYHLIACDLRTLKDRKDALPSSFDWNKKTLVLSECCICYMGTEDSNNLLLSLKQNLSQGIFLVYDPMGGEKSNESRYGEVMVRNLRTRGIEMPNLMVYNTIEKQHQRFLQFGLCNSNLIVCDMRFVYENWIPRDEIFRVSKLEMLDELEELNLINSHYALILGWWGFEFRPNLKTELL</sequence>
<feature type="binding site" evidence="9">
    <location>
        <begin position="212"/>
        <end position="213"/>
    </location>
    <ligand>
        <name>S-adenosyl-L-methionine</name>
        <dbReference type="ChEBI" id="CHEBI:59789"/>
    </ligand>
</feature>
<evidence type="ECO:0000256" key="2">
    <source>
        <dbReference type="ARBA" id="ARBA00010703"/>
    </source>
</evidence>
<dbReference type="EC" id="2.1.1.233" evidence="3 8"/>
<evidence type="ECO:0000313" key="11">
    <source>
        <dbReference type="Proteomes" id="UP000663131"/>
    </source>
</evidence>
<accession>A0A871R817</accession>
<dbReference type="KEGG" id="bbrx:BRETT_003013"/>
<proteinExistence type="inferred from homology"/>
<feature type="binding site" evidence="9">
    <location>
        <position position="106"/>
    </location>
    <ligand>
        <name>S-adenosyl-L-methionine</name>
        <dbReference type="ChEBI" id="CHEBI:59789"/>
    </ligand>
</feature>
<comment type="similarity">
    <text evidence="2 8">Belongs to the methyltransferase superfamily. LCMT family.</text>
</comment>
<reference evidence="10" key="2">
    <citation type="journal article" name="BMC Genomics">
        <title>New genome assemblies reveal patterns of domestication and adaptation across Brettanomyces (Dekkera) species.</title>
        <authorList>
            <person name="Roach M.J."/>
            <person name="Borneman A.R."/>
        </authorList>
    </citation>
    <scope>NUCLEOTIDE SEQUENCE</scope>
    <source>
        <strain evidence="10">UCD 2041</strain>
    </source>
</reference>
<dbReference type="InterPro" id="IPR007213">
    <property type="entry name" value="Ppm1/Ppm2/Tcmp"/>
</dbReference>
<dbReference type="SUPFAM" id="SSF53335">
    <property type="entry name" value="S-adenosyl-L-methionine-dependent methyltransferases"/>
    <property type="match status" value="1"/>
</dbReference>
<dbReference type="AlphaFoldDB" id="A0A871R817"/>
<dbReference type="Pfam" id="PF04072">
    <property type="entry name" value="LCM"/>
    <property type="match status" value="1"/>
</dbReference>
<evidence type="ECO:0000256" key="6">
    <source>
        <dbReference type="ARBA" id="ARBA00022679"/>
    </source>
</evidence>
<name>A0A871R817_DEKBR</name>
<dbReference type="PIRSF" id="PIRSF016305">
    <property type="entry name" value="LCM_mtfrase"/>
    <property type="match status" value="1"/>
</dbReference>
<dbReference type="Proteomes" id="UP000663131">
    <property type="component" value="Chromosome 9"/>
</dbReference>
<organism evidence="10 11">
    <name type="scientific">Dekkera bruxellensis</name>
    <name type="common">Brettanomyces custersii</name>
    <dbReference type="NCBI Taxonomy" id="5007"/>
    <lineage>
        <taxon>Eukaryota</taxon>
        <taxon>Fungi</taxon>
        <taxon>Dikarya</taxon>
        <taxon>Ascomycota</taxon>
        <taxon>Saccharomycotina</taxon>
        <taxon>Pichiomycetes</taxon>
        <taxon>Pichiales</taxon>
        <taxon>Pichiaceae</taxon>
        <taxon>Brettanomyces</taxon>
    </lineage>
</organism>
<feature type="binding site" evidence="9">
    <location>
        <position position="238"/>
    </location>
    <ligand>
        <name>S-adenosyl-L-methionine</name>
        <dbReference type="ChEBI" id="CHEBI:59789"/>
    </ligand>
</feature>
<dbReference type="GeneID" id="64574937"/>
<gene>
    <name evidence="10" type="ORF">BRETT_003013</name>
</gene>
<evidence type="ECO:0000313" key="10">
    <source>
        <dbReference type="EMBL" id="QOU22827.1"/>
    </source>
</evidence>
<evidence type="ECO:0000256" key="9">
    <source>
        <dbReference type="PIRSR" id="PIRSR016305-1"/>
    </source>
</evidence>
<evidence type="ECO:0000256" key="4">
    <source>
        <dbReference type="ARBA" id="ARBA00017497"/>
    </source>
</evidence>
<dbReference type="GO" id="GO:0018423">
    <property type="term" value="F:protein C-terminal leucine carboxyl O-methyltransferase activity"/>
    <property type="evidence" value="ECO:0007669"/>
    <property type="project" value="UniProtKB-EC"/>
</dbReference>
<evidence type="ECO:0000256" key="7">
    <source>
        <dbReference type="ARBA" id="ARBA00022691"/>
    </source>
</evidence>
<comment type="function">
    <text evidence="8">Methylates the carboxyl group of the C-terminal leucine residue of protein phosphatase 2A catalytic subunits to form alpha-leucine ester residues.</text>
</comment>
<comment type="catalytic activity">
    <reaction evidence="1 8">
        <text>[phosphatase 2A protein]-C-terminal L-leucine + S-adenosyl-L-methionine = [phosphatase 2A protein]-C-terminal L-leucine methyl ester + S-adenosyl-L-homocysteine</text>
        <dbReference type="Rhea" id="RHEA:48544"/>
        <dbReference type="Rhea" id="RHEA-COMP:12134"/>
        <dbReference type="Rhea" id="RHEA-COMP:12135"/>
        <dbReference type="ChEBI" id="CHEBI:57856"/>
        <dbReference type="ChEBI" id="CHEBI:59789"/>
        <dbReference type="ChEBI" id="CHEBI:90516"/>
        <dbReference type="ChEBI" id="CHEBI:90517"/>
        <dbReference type="EC" id="2.1.1.233"/>
    </reaction>
</comment>
<evidence type="ECO:0000256" key="1">
    <source>
        <dbReference type="ARBA" id="ARBA00000724"/>
    </source>
</evidence>
<feature type="binding site" evidence="9">
    <location>
        <position position="132"/>
    </location>
    <ligand>
        <name>S-adenosyl-L-methionine</name>
        <dbReference type="ChEBI" id="CHEBI:59789"/>
    </ligand>
</feature>
<dbReference type="PANTHER" id="PTHR13600">
    <property type="entry name" value="LEUCINE CARBOXYL METHYLTRANSFERASE"/>
    <property type="match status" value="1"/>
</dbReference>
<evidence type="ECO:0000256" key="8">
    <source>
        <dbReference type="PIRNR" id="PIRNR016305"/>
    </source>
</evidence>
<protein>
    <recommendedName>
        <fullName evidence="4 8">Leucine carboxyl methyltransferase 1</fullName>
        <ecNumber evidence="3 8">2.1.1.233</ecNumber>
    </recommendedName>
</protein>